<dbReference type="AlphaFoldDB" id="A0AAV1RGX3"/>
<keyword evidence="3" id="KW-1185">Reference proteome</keyword>
<dbReference type="CDD" id="cd00030">
    <property type="entry name" value="C2"/>
    <property type="match status" value="1"/>
</dbReference>
<dbReference type="PANTHER" id="PTHR35503">
    <property type="entry name" value="OSJNBA0006M15.15 PROTEIN"/>
    <property type="match status" value="1"/>
</dbReference>
<name>A0AAV1RGX3_9ROSI</name>
<evidence type="ECO:0000259" key="1">
    <source>
        <dbReference type="PROSITE" id="PS50004"/>
    </source>
</evidence>
<dbReference type="SUPFAM" id="SSF49562">
    <property type="entry name" value="C2 domain (Calcium/lipid-binding domain, CaLB)"/>
    <property type="match status" value="1"/>
</dbReference>
<proteinExistence type="predicted"/>
<comment type="caution">
    <text evidence="2">The sequence shown here is derived from an EMBL/GenBank/DDBJ whole genome shotgun (WGS) entry which is preliminary data.</text>
</comment>
<evidence type="ECO:0000313" key="2">
    <source>
        <dbReference type="EMBL" id="CAK7334629.1"/>
    </source>
</evidence>
<dbReference type="EMBL" id="CAWUPB010000950">
    <property type="protein sequence ID" value="CAK7334629.1"/>
    <property type="molecule type" value="Genomic_DNA"/>
</dbReference>
<protein>
    <recommendedName>
        <fullName evidence="1">C2 domain-containing protein</fullName>
    </recommendedName>
</protein>
<feature type="domain" description="C2" evidence="1">
    <location>
        <begin position="1"/>
        <end position="129"/>
    </location>
</feature>
<organism evidence="2 3">
    <name type="scientific">Dovyalis caffra</name>
    <dbReference type="NCBI Taxonomy" id="77055"/>
    <lineage>
        <taxon>Eukaryota</taxon>
        <taxon>Viridiplantae</taxon>
        <taxon>Streptophyta</taxon>
        <taxon>Embryophyta</taxon>
        <taxon>Tracheophyta</taxon>
        <taxon>Spermatophyta</taxon>
        <taxon>Magnoliopsida</taxon>
        <taxon>eudicotyledons</taxon>
        <taxon>Gunneridae</taxon>
        <taxon>Pentapetalae</taxon>
        <taxon>rosids</taxon>
        <taxon>fabids</taxon>
        <taxon>Malpighiales</taxon>
        <taxon>Salicaceae</taxon>
        <taxon>Flacourtieae</taxon>
        <taxon>Dovyalis</taxon>
    </lineage>
</organism>
<dbReference type="PANTHER" id="PTHR35503:SF2">
    <property type="entry name" value="OS04G0455700 PROTEIN"/>
    <property type="match status" value="1"/>
</dbReference>
<dbReference type="PROSITE" id="PS50004">
    <property type="entry name" value="C2"/>
    <property type="match status" value="1"/>
</dbReference>
<dbReference type="InterPro" id="IPR000008">
    <property type="entry name" value="C2_dom"/>
</dbReference>
<gene>
    <name evidence="2" type="ORF">DCAF_LOCUS10018</name>
</gene>
<sequence length="202" mass="22752">MGAAAQVFLTCLSCEIEILQAKNVEFKSHGRLFVRYYISAGNNKRIQLNSQEISAKSNLFWNESFSLDCLGTEDSIDNLKQETVVFELRWRNSRNSILGKIGGSQLLGRAEVPWKTVLESPNLEMEKWVMMVPKKGSVPDDIKPPSVQIGMRVRVPAMAEMEKKKKRNGRLKKLDECGCCKDSGCRCEDYDIIALVGAFEAL</sequence>
<dbReference type="Gene3D" id="2.60.40.150">
    <property type="entry name" value="C2 domain"/>
    <property type="match status" value="1"/>
</dbReference>
<dbReference type="Proteomes" id="UP001314170">
    <property type="component" value="Unassembled WGS sequence"/>
</dbReference>
<reference evidence="2 3" key="1">
    <citation type="submission" date="2024-01" db="EMBL/GenBank/DDBJ databases">
        <authorList>
            <person name="Waweru B."/>
        </authorList>
    </citation>
    <scope>NUCLEOTIDE SEQUENCE [LARGE SCALE GENOMIC DNA]</scope>
</reference>
<accession>A0AAV1RGX3</accession>
<evidence type="ECO:0000313" key="3">
    <source>
        <dbReference type="Proteomes" id="UP001314170"/>
    </source>
</evidence>
<dbReference type="InterPro" id="IPR035892">
    <property type="entry name" value="C2_domain_sf"/>
</dbReference>